<keyword evidence="3" id="KW-1185">Reference proteome</keyword>
<dbReference type="Proteomes" id="UP000600449">
    <property type="component" value="Unassembled WGS sequence"/>
</dbReference>
<comment type="caution">
    <text evidence="2">The sequence shown here is derived from an EMBL/GenBank/DDBJ whole genome shotgun (WGS) entry which is preliminary data.</text>
</comment>
<feature type="region of interest" description="Disordered" evidence="1">
    <location>
        <begin position="145"/>
        <end position="173"/>
    </location>
</feature>
<evidence type="ECO:0000256" key="1">
    <source>
        <dbReference type="SAM" id="MobiDB-lite"/>
    </source>
</evidence>
<protein>
    <submittedName>
        <fullName evidence="2">Uncharacterized protein</fullName>
    </submittedName>
</protein>
<dbReference type="EMBL" id="BMMF01000004">
    <property type="protein sequence ID" value="GGK31426.1"/>
    <property type="molecule type" value="Genomic_DNA"/>
</dbReference>
<name>A0A917Q6C4_9HYPH</name>
<evidence type="ECO:0000313" key="2">
    <source>
        <dbReference type="EMBL" id="GGK31426.1"/>
    </source>
</evidence>
<dbReference type="RefSeq" id="WP_188911750.1">
    <property type="nucleotide sequence ID" value="NZ_BMMF01000004.1"/>
</dbReference>
<accession>A0A917Q6C4</accession>
<evidence type="ECO:0000313" key="3">
    <source>
        <dbReference type="Proteomes" id="UP000600449"/>
    </source>
</evidence>
<dbReference type="AlphaFoldDB" id="A0A917Q6C4"/>
<gene>
    <name evidence="2" type="ORF">GCM10011322_17530</name>
</gene>
<proteinExistence type="predicted"/>
<reference evidence="2 3" key="1">
    <citation type="journal article" date="2014" name="Int. J. Syst. Evol. Microbiol.">
        <title>Complete genome sequence of Corynebacterium casei LMG S-19264T (=DSM 44701T), isolated from a smear-ripened cheese.</title>
        <authorList>
            <consortium name="US DOE Joint Genome Institute (JGI-PGF)"/>
            <person name="Walter F."/>
            <person name="Albersmeier A."/>
            <person name="Kalinowski J."/>
            <person name="Ruckert C."/>
        </authorList>
    </citation>
    <scope>NUCLEOTIDE SEQUENCE [LARGE SCALE GENOMIC DNA]</scope>
    <source>
        <strain evidence="2 3">CGMCC 1.9161</strain>
    </source>
</reference>
<sequence length="173" mass="17972">MVPSPIPAAAAAASPFARANAPACPLHALALEAEGMIGRANALDERAGAADTSGERAAANAAMDEVGRGLDRLSERAARLAAGSREGALFALVLAAGEAKTLAVSDDAPGPALDRLVRHLWTIRRALERDAALPERVCEYWMPRRSRPPLDHSPTPVLASFPNDTGGGSHEAL</sequence>
<organism evidence="2 3">
    <name type="scientific">Salinarimonas ramus</name>
    <dbReference type="NCBI Taxonomy" id="690164"/>
    <lineage>
        <taxon>Bacteria</taxon>
        <taxon>Pseudomonadati</taxon>
        <taxon>Pseudomonadota</taxon>
        <taxon>Alphaproteobacteria</taxon>
        <taxon>Hyphomicrobiales</taxon>
        <taxon>Salinarimonadaceae</taxon>
        <taxon>Salinarimonas</taxon>
    </lineage>
</organism>